<evidence type="ECO:0000313" key="2">
    <source>
        <dbReference type="Proteomes" id="UP001055879"/>
    </source>
</evidence>
<evidence type="ECO:0000313" key="1">
    <source>
        <dbReference type="EMBL" id="KAI3718676.1"/>
    </source>
</evidence>
<accession>A0ACB9BAA3</accession>
<dbReference type="Proteomes" id="UP001055879">
    <property type="component" value="Linkage Group LG06"/>
</dbReference>
<comment type="caution">
    <text evidence="1">The sequence shown here is derived from an EMBL/GenBank/DDBJ whole genome shotgun (WGS) entry which is preliminary data.</text>
</comment>
<proteinExistence type="predicted"/>
<gene>
    <name evidence="1" type="ORF">L6452_19555</name>
</gene>
<reference evidence="1 2" key="2">
    <citation type="journal article" date="2022" name="Mol. Ecol. Resour.">
        <title>The genomes of chicory, endive, great burdock and yacon provide insights into Asteraceae paleo-polyploidization history and plant inulin production.</title>
        <authorList>
            <person name="Fan W."/>
            <person name="Wang S."/>
            <person name="Wang H."/>
            <person name="Wang A."/>
            <person name="Jiang F."/>
            <person name="Liu H."/>
            <person name="Zhao H."/>
            <person name="Xu D."/>
            <person name="Zhang Y."/>
        </authorList>
    </citation>
    <scope>NUCLEOTIDE SEQUENCE [LARGE SCALE GENOMIC DNA]</scope>
    <source>
        <strain evidence="2">cv. Niubang</strain>
    </source>
</reference>
<name>A0ACB9BAA3_ARCLA</name>
<sequence>MSKTMEKLGRASTGRVVIAVLRAEKVVAAAVVHYSFVFLEEKNGKRRRNLSVVVNKTPVVSHENDKATKACKQRGGWPIVNGSQLFGVGDNTIGRDNVTQIVDLRSSRSLSTVGMGNQSRMVMALSARVDGSWLKFGEWVIVVVNNQKELGYEWGGVVMVKGCCLGLAEEGCLGFAGKGCLGLAEGGYLADRWCQLGSDTLSASLVFDEFNKTDRLGDCLWSLDV</sequence>
<reference evidence="2" key="1">
    <citation type="journal article" date="2022" name="Mol. Ecol. Resour.">
        <title>The genomes of chicory, endive, great burdock and yacon provide insights into Asteraceae palaeo-polyploidization history and plant inulin production.</title>
        <authorList>
            <person name="Fan W."/>
            <person name="Wang S."/>
            <person name="Wang H."/>
            <person name="Wang A."/>
            <person name="Jiang F."/>
            <person name="Liu H."/>
            <person name="Zhao H."/>
            <person name="Xu D."/>
            <person name="Zhang Y."/>
        </authorList>
    </citation>
    <scope>NUCLEOTIDE SEQUENCE [LARGE SCALE GENOMIC DNA]</scope>
    <source>
        <strain evidence="2">cv. Niubang</strain>
    </source>
</reference>
<protein>
    <submittedName>
        <fullName evidence="1">Uncharacterized protein</fullName>
    </submittedName>
</protein>
<organism evidence="1 2">
    <name type="scientific">Arctium lappa</name>
    <name type="common">Greater burdock</name>
    <name type="synonym">Lappa major</name>
    <dbReference type="NCBI Taxonomy" id="4217"/>
    <lineage>
        <taxon>Eukaryota</taxon>
        <taxon>Viridiplantae</taxon>
        <taxon>Streptophyta</taxon>
        <taxon>Embryophyta</taxon>
        <taxon>Tracheophyta</taxon>
        <taxon>Spermatophyta</taxon>
        <taxon>Magnoliopsida</taxon>
        <taxon>eudicotyledons</taxon>
        <taxon>Gunneridae</taxon>
        <taxon>Pentapetalae</taxon>
        <taxon>asterids</taxon>
        <taxon>campanulids</taxon>
        <taxon>Asterales</taxon>
        <taxon>Asteraceae</taxon>
        <taxon>Carduoideae</taxon>
        <taxon>Cardueae</taxon>
        <taxon>Arctiinae</taxon>
        <taxon>Arctium</taxon>
    </lineage>
</organism>
<keyword evidence="2" id="KW-1185">Reference proteome</keyword>
<dbReference type="EMBL" id="CM042052">
    <property type="protein sequence ID" value="KAI3718676.1"/>
    <property type="molecule type" value="Genomic_DNA"/>
</dbReference>